<dbReference type="PANTHER" id="PTHR22916">
    <property type="entry name" value="GLYCOSYLTRANSFERASE"/>
    <property type="match status" value="1"/>
</dbReference>
<protein>
    <submittedName>
        <fullName evidence="2">Glycosyltransferase EpsH</fullName>
        <ecNumber evidence="2">2.4.-.-</ecNumber>
    </submittedName>
</protein>
<dbReference type="EMBL" id="CACRTO010000006">
    <property type="protein sequence ID" value="VYT80160.1"/>
    <property type="molecule type" value="Genomic_DNA"/>
</dbReference>
<feature type="domain" description="Glycosyltransferase 2-like" evidence="1">
    <location>
        <begin position="3"/>
        <end position="132"/>
    </location>
</feature>
<dbReference type="Pfam" id="PF00535">
    <property type="entry name" value="Glycos_transf_2"/>
    <property type="match status" value="1"/>
</dbReference>
<dbReference type="InterPro" id="IPR001173">
    <property type="entry name" value="Glyco_trans_2-like"/>
</dbReference>
<dbReference type="GO" id="GO:0016758">
    <property type="term" value="F:hexosyltransferase activity"/>
    <property type="evidence" value="ECO:0007669"/>
    <property type="project" value="UniProtKB-ARBA"/>
</dbReference>
<name>A0A6N2ZQR3_9CLOT</name>
<dbReference type="SUPFAM" id="SSF53448">
    <property type="entry name" value="Nucleotide-diphospho-sugar transferases"/>
    <property type="match status" value="1"/>
</dbReference>
<dbReference type="Gene3D" id="3.90.550.10">
    <property type="entry name" value="Spore Coat Polysaccharide Biosynthesis Protein SpsA, Chain A"/>
    <property type="match status" value="1"/>
</dbReference>
<sequence length="322" mass="38603">MITIILPIYNVEKYLEKSLKSILDQSYKDYELIVVDDGSTDKSLKILNKYKSKFQKIRIFTQDNIGVSEARNLALSHAKGDYILFVDSDDFLKEDMVEKMACKAKESQSDIVISNYYLYYEENKFHKAISDMPNIITYQSGQVVDMMLRYKFQGQLWNKLFKHSLLKENDFSFEKGRYIQDIFPVFKVINKAKKITYIDDELYFYRQREGSTVNKRNKKLTEDFYHAMTSIINYIEENEIDVNKKSLKIFKSNVFSYFIYHYTNEDLKNNYRKFKKSQYKNLNMNFSEFLFLKGLSYKDKLRVGLWKMGLFNIIKKVKRKYE</sequence>
<accession>A0A6N2ZQR3</accession>
<keyword evidence="2" id="KW-0808">Transferase</keyword>
<reference evidence="2" key="1">
    <citation type="submission" date="2019-11" db="EMBL/GenBank/DDBJ databases">
        <authorList>
            <person name="Feng L."/>
        </authorList>
    </citation>
    <scope>NUCLEOTIDE SEQUENCE</scope>
    <source>
        <strain evidence="2">CTertiumLFYP3</strain>
    </source>
</reference>
<dbReference type="EC" id="2.4.-.-" evidence="2"/>
<proteinExistence type="predicted"/>
<gene>
    <name evidence="2" type="primary">epsH</name>
    <name evidence="2" type="ORF">CTLFYP3_00714</name>
</gene>
<evidence type="ECO:0000259" key="1">
    <source>
        <dbReference type="Pfam" id="PF00535"/>
    </source>
</evidence>
<organism evidence="2">
    <name type="scientific">Clostridium tertium</name>
    <dbReference type="NCBI Taxonomy" id="1559"/>
    <lineage>
        <taxon>Bacteria</taxon>
        <taxon>Bacillati</taxon>
        <taxon>Bacillota</taxon>
        <taxon>Clostridia</taxon>
        <taxon>Eubacteriales</taxon>
        <taxon>Clostridiaceae</taxon>
        <taxon>Clostridium</taxon>
    </lineage>
</organism>
<dbReference type="AlphaFoldDB" id="A0A6N2ZQR3"/>
<keyword evidence="2" id="KW-0328">Glycosyltransferase</keyword>
<evidence type="ECO:0000313" key="2">
    <source>
        <dbReference type="EMBL" id="VYT80160.1"/>
    </source>
</evidence>
<dbReference type="InterPro" id="IPR029044">
    <property type="entry name" value="Nucleotide-diphossugar_trans"/>
</dbReference>
<dbReference type="PANTHER" id="PTHR22916:SF3">
    <property type="entry name" value="UDP-GLCNAC:BETAGAL BETA-1,3-N-ACETYLGLUCOSAMINYLTRANSFERASE-LIKE PROTEIN 1"/>
    <property type="match status" value="1"/>
</dbReference>
<dbReference type="CDD" id="cd00761">
    <property type="entry name" value="Glyco_tranf_GTA_type"/>
    <property type="match status" value="1"/>
</dbReference>
<dbReference type="RefSeq" id="WP_156625087.1">
    <property type="nucleotide sequence ID" value="NZ_CACRTO010000006.1"/>
</dbReference>